<dbReference type="PROSITE" id="PS51820">
    <property type="entry name" value="PA14"/>
    <property type="match status" value="1"/>
</dbReference>
<dbReference type="InterPro" id="IPR011874">
    <property type="entry name" value="Fibro_Slime"/>
</dbReference>
<keyword evidence="1" id="KW-0732">Signal</keyword>
<dbReference type="NCBIfam" id="TIGR02148">
    <property type="entry name" value="Fibro_Slime"/>
    <property type="match status" value="1"/>
</dbReference>
<dbReference type="PANTHER" id="PTHR31137">
    <property type="entry name" value="PROTEIN PSIB-RELATED-RELATED"/>
    <property type="match status" value="1"/>
</dbReference>
<dbReference type="Pfam" id="PF13948">
    <property type="entry name" value="DUF4215"/>
    <property type="match status" value="3"/>
</dbReference>
<feature type="region of interest" description="Disordered" evidence="4">
    <location>
        <begin position="1"/>
        <end position="45"/>
    </location>
</feature>
<protein>
    <recommendedName>
        <fullName evidence="5">PA14 domain-containing protein</fullName>
    </recommendedName>
</protein>
<dbReference type="InterPro" id="IPR011936">
    <property type="entry name" value="Myxo_disulph_rpt"/>
</dbReference>
<evidence type="ECO:0000313" key="7">
    <source>
        <dbReference type="Proteomes" id="UP000034883"/>
    </source>
</evidence>
<dbReference type="GO" id="GO:0005576">
    <property type="term" value="C:extracellular region"/>
    <property type="evidence" value="ECO:0007669"/>
    <property type="project" value="TreeGrafter"/>
</dbReference>
<gene>
    <name evidence="6" type="ORF">DB32_007497</name>
</gene>
<feature type="domain" description="PA14" evidence="5">
    <location>
        <begin position="329"/>
        <end position="518"/>
    </location>
</feature>
<dbReference type="STRING" id="927083.DB32_007497"/>
<evidence type="ECO:0000256" key="1">
    <source>
        <dbReference type="ARBA" id="ARBA00022729"/>
    </source>
</evidence>
<evidence type="ECO:0000256" key="3">
    <source>
        <dbReference type="ARBA" id="ARBA00023157"/>
    </source>
</evidence>
<keyword evidence="2" id="KW-0677">Repeat</keyword>
<dbReference type="InterPro" id="IPR051154">
    <property type="entry name" value="Prespore-cell_inducing_factor"/>
</dbReference>
<dbReference type="Proteomes" id="UP000034883">
    <property type="component" value="Chromosome"/>
</dbReference>
<evidence type="ECO:0000256" key="4">
    <source>
        <dbReference type="SAM" id="MobiDB-lite"/>
    </source>
</evidence>
<name>A0A0F6W8U8_9BACT</name>
<organism evidence="6 7">
    <name type="scientific">Sandaracinus amylolyticus</name>
    <dbReference type="NCBI Taxonomy" id="927083"/>
    <lineage>
        <taxon>Bacteria</taxon>
        <taxon>Pseudomonadati</taxon>
        <taxon>Myxococcota</taxon>
        <taxon>Polyangia</taxon>
        <taxon>Polyangiales</taxon>
        <taxon>Sandaracinaceae</taxon>
        <taxon>Sandaracinus</taxon>
    </lineage>
</organism>
<dbReference type="InterPro" id="IPR037524">
    <property type="entry name" value="PA14/GLEYA"/>
</dbReference>
<dbReference type="AlphaFoldDB" id="A0A0F6W8U8"/>
<evidence type="ECO:0000259" key="5">
    <source>
        <dbReference type="PROSITE" id="PS51820"/>
    </source>
</evidence>
<sequence>MCLTACDPDDPARPGPDGGGALGTFDAGMPLDAAVPPRDALPRTDAGDVCGDGMRGITEACDDGDADPGDGCSETCVVEEGFRCPPAGGACRAIVCGDRRVESPERCDDGDADAGDGCDASCQVEDGWACTIPGLECQAASCGDGIVAGFEQCDDGGAATAGCSAECRLEPGYHCPTPGAACAPTRCGDGMRQGVEQCDDGNVRAYDGCDNECRNEPSCMGGTCAATCGDGVILPGTAEDCDDGNTLSGDGCSATCDEEDGFECSLVEQPLPPSIRLPVVHRDFRGGDQAGSPTHPDFNTRGGDGITFDMVSDTLDAERRPVFSGLVVGGSGALSTESFHDWYRDSARNTPVLSTIELTRVGTTDQYEFASTAFFPLDGQGWDSPTSTAPETYMEDHNYGFTTEIRYWFQYQGDERLDFRGDDDVWVFVDGHLCLDVGGLHPAVPAVMDFANPANAGDARQTAIVTECRDRLTVGGVYEVIVFHAERRCCASNFRLTLSGFVTRESRCDWTCGDGIVTRYELCDDGPGMNTGEYGRCGADCRSRGPYCGDGAVESGVEQCDEGPDNDGRYGGCNPDCTAGPRCGDGVRQGAEECDAGEENGAPTSGCDAECELTLV</sequence>
<keyword evidence="3" id="KW-1015">Disulfide bond</keyword>
<reference evidence="6 7" key="1">
    <citation type="submission" date="2015-03" db="EMBL/GenBank/DDBJ databases">
        <title>Genome assembly of Sandaracinus amylolyticus DSM 53668.</title>
        <authorList>
            <person name="Sharma G."/>
            <person name="Subramanian S."/>
        </authorList>
    </citation>
    <scope>NUCLEOTIDE SEQUENCE [LARGE SCALE GENOMIC DNA]</scope>
    <source>
        <strain evidence="6 7">DSM 53668</strain>
    </source>
</reference>
<dbReference type="NCBIfam" id="TIGR02232">
    <property type="entry name" value="myxo_disulf_rpt"/>
    <property type="match status" value="5"/>
</dbReference>
<keyword evidence="7" id="KW-1185">Reference proteome</keyword>
<accession>A0A0F6W8U8</accession>
<evidence type="ECO:0000256" key="2">
    <source>
        <dbReference type="ARBA" id="ARBA00022737"/>
    </source>
</evidence>
<dbReference type="EMBL" id="CP011125">
    <property type="protein sequence ID" value="AKF10348.1"/>
    <property type="molecule type" value="Genomic_DNA"/>
</dbReference>
<evidence type="ECO:0000313" key="6">
    <source>
        <dbReference type="EMBL" id="AKF10348.1"/>
    </source>
</evidence>
<proteinExistence type="predicted"/>
<dbReference type="KEGG" id="samy:DB32_007497"/>